<proteinExistence type="predicted"/>
<feature type="compositionally biased region" description="Basic residues" evidence="8">
    <location>
        <begin position="427"/>
        <end position="438"/>
    </location>
</feature>
<dbReference type="GO" id="GO:0031207">
    <property type="term" value="C:Sec62/Sec63 complex"/>
    <property type="evidence" value="ECO:0007669"/>
    <property type="project" value="TreeGrafter"/>
</dbReference>
<dbReference type="GO" id="GO:0003723">
    <property type="term" value="F:RNA binding"/>
    <property type="evidence" value="ECO:0007669"/>
    <property type="project" value="TreeGrafter"/>
</dbReference>
<dbReference type="SUPFAM" id="SSF81296">
    <property type="entry name" value="E set domains"/>
    <property type="match status" value="1"/>
</dbReference>
<keyword evidence="11" id="KW-1185">Reference proteome</keyword>
<dbReference type="GO" id="GO:0008320">
    <property type="term" value="F:protein transmembrane transporter activity"/>
    <property type="evidence" value="ECO:0007669"/>
    <property type="project" value="TreeGrafter"/>
</dbReference>
<organism evidence="10 11">
    <name type="scientific">Fasciolopsis buskii</name>
    <dbReference type="NCBI Taxonomy" id="27845"/>
    <lineage>
        <taxon>Eukaryota</taxon>
        <taxon>Metazoa</taxon>
        <taxon>Spiralia</taxon>
        <taxon>Lophotrochozoa</taxon>
        <taxon>Platyhelminthes</taxon>
        <taxon>Trematoda</taxon>
        <taxon>Digenea</taxon>
        <taxon>Plagiorchiida</taxon>
        <taxon>Echinostomata</taxon>
        <taxon>Echinostomatoidea</taxon>
        <taxon>Fasciolidae</taxon>
        <taxon>Fasciolopsis</taxon>
    </lineage>
</organism>
<keyword evidence="6" id="KW-0472">Membrane</keyword>
<dbReference type="AlphaFoldDB" id="A0A8E0S0F1"/>
<protein>
    <submittedName>
        <fullName evidence="10">Translocation protein SEC63 protein</fullName>
    </submittedName>
</protein>
<evidence type="ECO:0000256" key="2">
    <source>
        <dbReference type="ARBA" id="ARBA00004240"/>
    </source>
</evidence>
<name>A0A8E0S0F1_9TREM</name>
<dbReference type="EMBL" id="LUCM01003535">
    <property type="protein sequence ID" value="KAA0195659.1"/>
    <property type="molecule type" value="Genomic_DNA"/>
</dbReference>
<evidence type="ECO:0000313" key="11">
    <source>
        <dbReference type="Proteomes" id="UP000728185"/>
    </source>
</evidence>
<evidence type="ECO:0000256" key="5">
    <source>
        <dbReference type="ARBA" id="ARBA00022989"/>
    </source>
</evidence>
<feature type="compositionally biased region" description="Low complexity" evidence="8">
    <location>
        <begin position="570"/>
        <end position="581"/>
    </location>
</feature>
<evidence type="ECO:0000256" key="6">
    <source>
        <dbReference type="ARBA" id="ARBA00023136"/>
    </source>
</evidence>
<feature type="compositionally biased region" description="Low complexity" evidence="8">
    <location>
        <begin position="465"/>
        <end position="475"/>
    </location>
</feature>
<feature type="compositionally biased region" description="Basic and acidic residues" evidence="8">
    <location>
        <begin position="558"/>
        <end position="569"/>
    </location>
</feature>
<dbReference type="InterPro" id="IPR004179">
    <property type="entry name" value="Sec63-dom"/>
</dbReference>
<gene>
    <name evidence="10" type="ORF">FBUS_09423</name>
</gene>
<comment type="subcellular location">
    <subcellularLocation>
        <location evidence="2">Endoplasmic reticulum</location>
    </subcellularLocation>
    <subcellularLocation>
        <location evidence="1">Membrane</location>
        <topology evidence="1">Multi-pass membrane protein</topology>
    </subcellularLocation>
</comment>
<dbReference type="Gene3D" id="1.10.150.20">
    <property type="entry name" value="5' to 3' exonuclease, C-terminal subdomain"/>
    <property type="match status" value="1"/>
</dbReference>
<dbReference type="SUPFAM" id="SSF158702">
    <property type="entry name" value="Sec63 N-terminal domain-like"/>
    <property type="match status" value="1"/>
</dbReference>
<feature type="region of interest" description="Disordered" evidence="8">
    <location>
        <begin position="407"/>
        <end position="475"/>
    </location>
</feature>
<dbReference type="SMART" id="SM00973">
    <property type="entry name" value="Sec63"/>
    <property type="match status" value="1"/>
</dbReference>
<comment type="caution">
    <text evidence="10">The sequence shown here is derived from an EMBL/GenBank/DDBJ whole genome shotgun (WGS) entry which is preliminary data.</text>
</comment>
<dbReference type="Gene3D" id="1.10.3380.10">
    <property type="entry name" value="Sec63 N-terminal domain-like domain"/>
    <property type="match status" value="1"/>
</dbReference>
<evidence type="ECO:0000256" key="7">
    <source>
        <dbReference type="ARBA" id="ARBA00023186"/>
    </source>
</evidence>
<evidence type="ECO:0000256" key="4">
    <source>
        <dbReference type="ARBA" id="ARBA00022824"/>
    </source>
</evidence>
<dbReference type="Gene3D" id="2.60.40.150">
    <property type="entry name" value="C2 domain"/>
    <property type="match status" value="1"/>
</dbReference>
<dbReference type="GO" id="GO:0006614">
    <property type="term" value="P:SRP-dependent cotranslational protein targeting to membrane"/>
    <property type="evidence" value="ECO:0007669"/>
    <property type="project" value="TreeGrafter"/>
</dbReference>
<reference evidence="10" key="1">
    <citation type="submission" date="2019-05" db="EMBL/GenBank/DDBJ databases">
        <title>Annotation for the trematode Fasciolopsis buski.</title>
        <authorList>
            <person name="Choi Y.-J."/>
        </authorList>
    </citation>
    <scope>NUCLEOTIDE SEQUENCE</scope>
    <source>
        <strain evidence="10">HT</strain>
        <tissue evidence="10">Whole worm</tissue>
    </source>
</reference>
<keyword evidence="4" id="KW-0256">Endoplasmic reticulum</keyword>
<evidence type="ECO:0000256" key="3">
    <source>
        <dbReference type="ARBA" id="ARBA00022692"/>
    </source>
</evidence>
<evidence type="ECO:0000256" key="1">
    <source>
        <dbReference type="ARBA" id="ARBA00004141"/>
    </source>
</evidence>
<dbReference type="InterPro" id="IPR014756">
    <property type="entry name" value="Ig_E-set"/>
</dbReference>
<dbReference type="Pfam" id="PF02889">
    <property type="entry name" value="Sec63"/>
    <property type="match status" value="1"/>
</dbReference>
<dbReference type="PANTHER" id="PTHR24075">
    <property type="entry name" value="SEC63 DOMAIN-CONTAINING"/>
    <property type="match status" value="1"/>
</dbReference>
<keyword evidence="5" id="KW-1133">Transmembrane helix</keyword>
<accession>A0A8E0S0F1</accession>
<feature type="region of interest" description="Disordered" evidence="8">
    <location>
        <begin position="500"/>
        <end position="540"/>
    </location>
</feature>
<feature type="compositionally biased region" description="Polar residues" evidence="8">
    <location>
        <begin position="508"/>
        <end position="521"/>
    </location>
</feature>
<keyword evidence="3" id="KW-0812">Transmembrane</keyword>
<sequence length="746" mass="84987">MISEELFWLFFWNDLILVLRFSGYRGLCATVHVNIAHRRVSHFTSTRSRSFIPTHRVRFLNTQGTWWYNTMRFSNNNVLLDTIRYFCVTFMRSPYMAMPRVIKVLSNAYEFNPAFNKEIVCRPSDNIELPPLIIQIPIFTIFKKAIVGSPSSVKTRALIYAHLERIDLPAKTLYWDKQYVIKNSPRLIDEMINSLLYVLAVAADEANLRHKTPQHLATIENCMHLVPMLVQALSDNASPLLQLPHIGQTQLRHMAAKQRNIKSIRQLVRLPDDKRRALLRSLSDEQYRDLLNVCTAMPTLSISYRCEVLDDDDPSIWPLSMVTTTVVLRRSPLFEPSAVCSATTFQDLHYNGSGSTARSDSSAYDHLFNSQLYPAATGAGGAGGSVGGSVETGFDGANPMSYGDLGDDYPDLLNKPKKSTTPVWDKGKKKKVTRKKKQQLQQQQQQQRKQQKQANSALVSEQHEQQQQQEQEQLQMDENQLDSDLEEVHAVRSNQASILEEVSENRAPENSLTDSIHSPLSNDLLHDGEEDMCENHTPANAADVLDDWDTITTNGPLSEEKLAKNRVDKSTTGSSSSSSNRSSKDSRPLCTHVVHCPYFPVFVILSRLISFFFPMRFRIAHIDISKEKFEGWWVYLVDRRTRQLITKPVYVATLQTEEEVSFNFLTQQLCLHGCPELLISLRFVAPSVPGSYLYTLCVRSDSYMDSDFSEIIRVSTEEILCAFRCLLRRLNVCDSNTSLRKLIIVE</sequence>
<keyword evidence="7" id="KW-0143">Chaperone</keyword>
<dbReference type="Proteomes" id="UP000728185">
    <property type="component" value="Unassembled WGS sequence"/>
</dbReference>
<dbReference type="OrthoDB" id="1734229at2759"/>
<dbReference type="GO" id="GO:0006620">
    <property type="term" value="P:post-translational protein targeting to endoplasmic reticulum membrane"/>
    <property type="evidence" value="ECO:0007669"/>
    <property type="project" value="TreeGrafter"/>
</dbReference>
<evidence type="ECO:0000259" key="9">
    <source>
        <dbReference type="SMART" id="SM00973"/>
    </source>
</evidence>
<feature type="domain" description="SEC63" evidence="9">
    <location>
        <begin position="69"/>
        <end position="714"/>
    </location>
</feature>
<evidence type="ECO:0000313" key="10">
    <source>
        <dbReference type="EMBL" id="KAA0195659.1"/>
    </source>
</evidence>
<feature type="region of interest" description="Disordered" evidence="8">
    <location>
        <begin position="555"/>
        <end position="588"/>
    </location>
</feature>
<dbReference type="PANTHER" id="PTHR24075:SF0">
    <property type="entry name" value="TRANSLOCATION PROTEIN SEC63 HOMOLOG"/>
    <property type="match status" value="1"/>
</dbReference>
<dbReference type="InterPro" id="IPR035892">
    <property type="entry name" value="C2_domain_sf"/>
</dbReference>
<evidence type="ECO:0000256" key="8">
    <source>
        <dbReference type="SAM" id="MobiDB-lite"/>
    </source>
</evidence>
<feature type="compositionally biased region" description="Low complexity" evidence="8">
    <location>
        <begin position="439"/>
        <end position="448"/>
    </location>
</feature>